<dbReference type="RefSeq" id="WP_135622520.1">
    <property type="nucleotide sequence ID" value="NZ_RQGD01000014.1"/>
</dbReference>
<keyword evidence="1" id="KW-0732">Signal</keyword>
<feature type="signal peptide" evidence="1">
    <location>
        <begin position="1"/>
        <end position="18"/>
    </location>
</feature>
<proteinExistence type="predicted"/>
<evidence type="ECO:0000313" key="2">
    <source>
        <dbReference type="EMBL" id="TGL61880.1"/>
    </source>
</evidence>
<comment type="caution">
    <text evidence="2">The sequence shown here is derived from an EMBL/GenBank/DDBJ whole genome shotgun (WGS) entry which is preliminary data.</text>
</comment>
<accession>A0A4R9K8Z1</accession>
<protein>
    <submittedName>
        <fullName evidence="2">Uncharacterized protein</fullName>
    </submittedName>
</protein>
<evidence type="ECO:0000256" key="1">
    <source>
        <dbReference type="SAM" id="SignalP"/>
    </source>
</evidence>
<keyword evidence="3" id="KW-1185">Reference proteome</keyword>
<evidence type="ECO:0000313" key="3">
    <source>
        <dbReference type="Proteomes" id="UP000297693"/>
    </source>
</evidence>
<dbReference type="AlphaFoldDB" id="A0A4R9K8Z1"/>
<dbReference type="Proteomes" id="UP000297693">
    <property type="component" value="Unassembled WGS sequence"/>
</dbReference>
<organism evidence="2 3">
    <name type="scientific">Leptospira ognonensis</name>
    <dbReference type="NCBI Taxonomy" id="2484945"/>
    <lineage>
        <taxon>Bacteria</taxon>
        <taxon>Pseudomonadati</taxon>
        <taxon>Spirochaetota</taxon>
        <taxon>Spirochaetia</taxon>
        <taxon>Leptospirales</taxon>
        <taxon>Leptospiraceae</taxon>
        <taxon>Leptospira</taxon>
    </lineage>
</organism>
<dbReference type="PROSITE" id="PS51257">
    <property type="entry name" value="PROKAR_LIPOPROTEIN"/>
    <property type="match status" value="1"/>
</dbReference>
<sequence>MKKSISLLIAISSLLAFVACSSGSKTEAAKPVPVSGKGVVSALPNGAGFAIEADGKKYTVTNVDVLGKKLSKDKAKVEFAGEAVSANGVDSITLTSAK</sequence>
<reference evidence="2" key="1">
    <citation type="journal article" date="2019" name="PLoS Negl. Trop. Dis.">
        <title>Revisiting the worldwide diversity of Leptospira species in the environment.</title>
        <authorList>
            <person name="Vincent A.T."/>
            <person name="Schiettekatte O."/>
            <person name="Bourhy P."/>
            <person name="Veyrier F.J."/>
            <person name="Picardeau M."/>
        </authorList>
    </citation>
    <scope>NUCLEOTIDE SEQUENCE [LARGE SCALE GENOMIC DNA]</scope>
    <source>
        <strain evidence="2">201702476</strain>
    </source>
</reference>
<gene>
    <name evidence="2" type="ORF">EHQ58_04535</name>
</gene>
<name>A0A4R9K8Z1_9LEPT</name>
<feature type="chain" id="PRO_5020658087" evidence="1">
    <location>
        <begin position="19"/>
        <end position="98"/>
    </location>
</feature>
<dbReference type="EMBL" id="RQGD01000014">
    <property type="protein sequence ID" value="TGL61880.1"/>
    <property type="molecule type" value="Genomic_DNA"/>
</dbReference>